<keyword evidence="1" id="KW-0472">Membrane</keyword>
<comment type="caution">
    <text evidence="2">The sequence shown here is derived from an EMBL/GenBank/DDBJ whole genome shotgun (WGS) entry which is preliminary data.</text>
</comment>
<feature type="transmembrane region" description="Helical" evidence="1">
    <location>
        <begin position="195"/>
        <end position="216"/>
    </location>
</feature>
<feature type="transmembrane region" description="Helical" evidence="1">
    <location>
        <begin position="163"/>
        <end position="183"/>
    </location>
</feature>
<proteinExistence type="predicted"/>
<evidence type="ECO:0000256" key="1">
    <source>
        <dbReference type="SAM" id="Phobius"/>
    </source>
</evidence>
<keyword evidence="3" id="KW-1185">Reference proteome</keyword>
<evidence type="ECO:0000313" key="3">
    <source>
        <dbReference type="Proteomes" id="UP000718451"/>
    </source>
</evidence>
<dbReference type="Proteomes" id="UP000718451">
    <property type="component" value="Unassembled WGS sequence"/>
</dbReference>
<dbReference type="RefSeq" id="WP_168551749.1">
    <property type="nucleotide sequence ID" value="NZ_JAAWWL010000001.1"/>
</dbReference>
<sequence length="218" mass="25348">MEAISRNLNSIDAITLLLVLSLIMITIVRFFYRTRFANYMILPINNKYVTIYSKKGRMRSWFHFGNLLFQLLNFSVFAHLVAKAFTEKDEFQFLEVYLLFGFGLGLYLFSKMVLQLCAGFIFDIQGKILELMFNKQSYFNYSAFVACIANIFLAYIFPDSKSIIYLALALIILINISCIYSLINVNQNIIQNRFMYFILYLCALEIAPLVIFASYLKG</sequence>
<keyword evidence="1" id="KW-1133">Transmembrane helix</keyword>
<organism evidence="2 3">
    <name type="scientific">Croceivirga thetidis</name>
    <dbReference type="NCBI Taxonomy" id="2721623"/>
    <lineage>
        <taxon>Bacteria</taxon>
        <taxon>Pseudomonadati</taxon>
        <taxon>Bacteroidota</taxon>
        <taxon>Flavobacteriia</taxon>
        <taxon>Flavobacteriales</taxon>
        <taxon>Flavobacteriaceae</taxon>
        <taxon>Croceivirga</taxon>
    </lineage>
</organism>
<feature type="transmembrane region" description="Helical" evidence="1">
    <location>
        <begin position="94"/>
        <end position="117"/>
    </location>
</feature>
<feature type="transmembrane region" description="Helical" evidence="1">
    <location>
        <begin position="138"/>
        <end position="157"/>
    </location>
</feature>
<protein>
    <submittedName>
        <fullName evidence="2">DUF4271 domain-containing protein</fullName>
    </submittedName>
</protein>
<evidence type="ECO:0000313" key="2">
    <source>
        <dbReference type="EMBL" id="NKI31583.1"/>
    </source>
</evidence>
<dbReference type="Pfam" id="PF14093">
    <property type="entry name" value="DUF4271"/>
    <property type="match status" value="1"/>
</dbReference>
<dbReference type="EMBL" id="JAAWWL010000001">
    <property type="protein sequence ID" value="NKI31583.1"/>
    <property type="molecule type" value="Genomic_DNA"/>
</dbReference>
<gene>
    <name evidence="2" type="ORF">HCU67_06465</name>
</gene>
<keyword evidence="1" id="KW-0812">Transmembrane</keyword>
<name>A0ABX1GNT1_9FLAO</name>
<accession>A0ABX1GNT1</accession>
<feature type="transmembrane region" description="Helical" evidence="1">
    <location>
        <begin position="61"/>
        <end position="82"/>
    </location>
</feature>
<reference evidence="2 3" key="1">
    <citation type="submission" date="2020-04" db="EMBL/GenBank/DDBJ databases">
        <authorList>
            <person name="Yoon J."/>
        </authorList>
    </citation>
    <scope>NUCLEOTIDE SEQUENCE [LARGE SCALE GENOMIC DNA]</scope>
    <source>
        <strain evidence="2 3">DJ-13</strain>
    </source>
</reference>
<feature type="transmembrane region" description="Helical" evidence="1">
    <location>
        <begin position="13"/>
        <end position="32"/>
    </location>
</feature>
<dbReference type="InterPro" id="IPR025367">
    <property type="entry name" value="DUF4271"/>
</dbReference>